<protein>
    <recommendedName>
        <fullName evidence="3">BZIP domain-containing protein</fullName>
    </recommendedName>
</protein>
<feature type="compositionally biased region" description="Polar residues" evidence="2">
    <location>
        <begin position="191"/>
        <end position="205"/>
    </location>
</feature>
<dbReference type="SMART" id="SM00338">
    <property type="entry name" value="BRLZ"/>
    <property type="match status" value="1"/>
</dbReference>
<dbReference type="OrthoDB" id="10667661at2759"/>
<evidence type="ECO:0000256" key="2">
    <source>
        <dbReference type="SAM" id="MobiDB-lite"/>
    </source>
</evidence>
<feature type="region of interest" description="Disordered" evidence="2">
    <location>
        <begin position="154"/>
        <end position="240"/>
    </location>
</feature>
<organism evidence="4 5">
    <name type="scientific">Chlamydomonas reinhardtii</name>
    <name type="common">Chlamydomonas smithii</name>
    <dbReference type="NCBI Taxonomy" id="3055"/>
    <lineage>
        <taxon>Eukaryota</taxon>
        <taxon>Viridiplantae</taxon>
        <taxon>Chlorophyta</taxon>
        <taxon>core chlorophytes</taxon>
        <taxon>Chlorophyceae</taxon>
        <taxon>CS clade</taxon>
        <taxon>Chlamydomonadales</taxon>
        <taxon>Chlamydomonadaceae</taxon>
        <taxon>Chlamydomonas</taxon>
    </lineage>
</organism>
<dbReference type="AlphaFoldDB" id="A0A2K3CYS8"/>
<evidence type="ECO:0000259" key="3">
    <source>
        <dbReference type="SMART" id="SM00338"/>
    </source>
</evidence>
<proteinExistence type="predicted"/>
<name>A0A2K3CYS8_CHLRE</name>
<gene>
    <name evidence="4" type="ORF">CHLRE_14g631750v5</name>
</gene>
<dbReference type="InParanoid" id="A0A2K3CYS8"/>
<reference evidence="4 5" key="1">
    <citation type="journal article" date="2007" name="Science">
        <title>The Chlamydomonas genome reveals the evolution of key animal and plant functions.</title>
        <authorList>
            <person name="Merchant S.S."/>
            <person name="Prochnik S.E."/>
            <person name="Vallon O."/>
            <person name="Harris E.H."/>
            <person name="Karpowicz S.J."/>
            <person name="Witman G.B."/>
            <person name="Terry A."/>
            <person name="Salamov A."/>
            <person name="Fritz-Laylin L.K."/>
            <person name="Marechal-Drouard L."/>
            <person name="Marshall W.F."/>
            <person name="Qu L.H."/>
            <person name="Nelson D.R."/>
            <person name="Sanderfoot A.A."/>
            <person name="Spalding M.H."/>
            <person name="Kapitonov V.V."/>
            <person name="Ren Q."/>
            <person name="Ferris P."/>
            <person name="Lindquist E."/>
            <person name="Shapiro H."/>
            <person name="Lucas S.M."/>
            <person name="Grimwood J."/>
            <person name="Schmutz J."/>
            <person name="Cardol P."/>
            <person name="Cerutti H."/>
            <person name="Chanfreau G."/>
            <person name="Chen C.L."/>
            <person name="Cognat V."/>
            <person name="Croft M.T."/>
            <person name="Dent R."/>
            <person name="Dutcher S."/>
            <person name="Fernandez E."/>
            <person name="Fukuzawa H."/>
            <person name="Gonzalez-Ballester D."/>
            <person name="Gonzalez-Halphen D."/>
            <person name="Hallmann A."/>
            <person name="Hanikenne M."/>
            <person name="Hippler M."/>
            <person name="Inwood W."/>
            <person name="Jabbari K."/>
            <person name="Kalanon M."/>
            <person name="Kuras R."/>
            <person name="Lefebvre P.A."/>
            <person name="Lemaire S.D."/>
            <person name="Lobanov A.V."/>
            <person name="Lohr M."/>
            <person name="Manuell A."/>
            <person name="Meier I."/>
            <person name="Mets L."/>
            <person name="Mittag M."/>
            <person name="Mittelmeier T."/>
            <person name="Moroney J.V."/>
            <person name="Moseley J."/>
            <person name="Napoli C."/>
            <person name="Nedelcu A.M."/>
            <person name="Niyogi K."/>
            <person name="Novoselov S.V."/>
            <person name="Paulsen I.T."/>
            <person name="Pazour G."/>
            <person name="Purton S."/>
            <person name="Ral J.P."/>
            <person name="Riano-Pachon D.M."/>
            <person name="Riekhof W."/>
            <person name="Rymarquis L."/>
            <person name="Schroda M."/>
            <person name="Stern D."/>
            <person name="Umen J."/>
            <person name="Willows R."/>
            <person name="Wilson N."/>
            <person name="Zimmer S.L."/>
            <person name="Allmer J."/>
            <person name="Balk J."/>
            <person name="Bisova K."/>
            <person name="Chen C.J."/>
            <person name="Elias M."/>
            <person name="Gendler K."/>
            <person name="Hauser C."/>
            <person name="Lamb M.R."/>
            <person name="Ledford H."/>
            <person name="Long J.C."/>
            <person name="Minagawa J."/>
            <person name="Page M.D."/>
            <person name="Pan J."/>
            <person name="Pootakham W."/>
            <person name="Roje S."/>
            <person name="Rose A."/>
            <person name="Stahlberg E."/>
            <person name="Terauchi A.M."/>
            <person name="Yang P."/>
            <person name="Ball S."/>
            <person name="Bowler C."/>
            <person name="Dieckmann C.L."/>
            <person name="Gladyshev V.N."/>
            <person name="Green P."/>
            <person name="Jorgensen R."/>
            <person name="Mayfield S."/>
            <person name="Mueller-Roeber B."/>
            <person name="Rajamani S."/>
            <person name="Sayre R.T."/>
            <person name="Brokstein P."/>
            <person name="Dubchak I."/>
            <person name="Goodstein D."/>
            <person name="Hornick L."/>
            <person name="Huang Y.W."/>
            <person name="Jhaveri J."/>
            <person name="Luo Y."/>
            <person name="Martinez D."/>
            <person name="Ngau W.C."/>
            <person name="Otillar B."/>
            <person name="Poliakov A."/>
            <person name="Porter A."/>
            <person name="Szajkowski L."/>
            <person name="Werner G."/>
            <person name="Zhou K."/>
            <person name="Grigoriev I.V."/>
            <person name="Rokhsar D.S."/>
            <person name="Grossman A.R."/>
        </authorList>
    </citation>
    <scope>NUCLEOTIDE SEQUENCE [LARGE SCALE GENOMIC DNA]</scope>
    <source>
        <strain evidence="5">CC-503</strain>
    </source>
</reference>
<feature type="compositionally biased region" description="Low complexity" evidence="2">
    <location>
        <begin position="206"/>
        <end position="223"/>
    </location>
</feature>
<feature type="compositionally biased region" description="Basic and acidic residues" evidence="2">
    <location>
        <begin position="228"/>
        <end position="240"/>
    </location>
</feature>
<dbReference type="Gene3D" id="1.20.5.170">
    <property type="match status" value="1"/>
</dbReference>
<keyword evidence="1" id="KW-0175">Coiled coil</keyword>
<feature type="domain" description="BZIP" evidence="3">
    <location>
        <begin position="222"/>
        <end position="282"/>
    </location>
</feature>
<dbReference type="Gramene" id="PNW73433">
    <property type="protein sequence ID" value="PNW73433"/>
    <property type="gene ID" value="CHLRE_14g631750v5"/>
</dbReference>
<keyword evidence="5" id="KW-1185">Reference proteome</keyword>
<dbReference type="GeneID" id="66056339"/>
<dbReference type="InterPro" id="IPR004827">
    <property type="entry name" value="bZIP"/>
</dbReference>
<feature type="coiled-coil region" evidence="1">
    <location>
        <begin position="245"/>
        <end position="293"/>
    </location>
</feature>
<evidence type="ECO:0000313" key="4">
    <source>
        <dbReference type="EMBL" id="PNW73433.1"/>
    </source>
</evidence>
<dbReference type="Proteomes" id="UP000006906">
    <property type="component" value="Chromosome 14"/>
</dbReference>
<dbReference type="ExpressionAtlas" id="A0A2K3CYS8">
    <property type="expression patterns" value="baseline and differential"/>
</dbReference>
<accession>A0A2K3CYS8</accession>
<dbReference type="KEGG" id="cre:CHLRE_14g631750v5"/>
<dbReference type="EMBL" id="CM008975">
    <property type="protein sequence ID" value="PNW73433.1"/>
    <property type="molecule type" value="Genomic_DNA"/>
</dbReference>
<dbReference type="SUPFAM" id="SSF57959">
    <property type="entry name" value="Leucine zipper domain"/>
    <property type="match status" value="1"/>
</dbReference>
<evidence type="ECO:0000313" key="5">
    <source>
        <dbReference type="Proteomes" id="UP000006906"/>
    </source>
</evidence>
<feature type="compositionally biased region" description="Polar residues" evidence="2">
    <location>
        <begin position="27"/>
        <end position="36"/>
    </location>
</feature>
<evidence type="ECO:0000256" key="1">
    <source>
        <dbReference type="SAM" id="Coils"/>
    </source>
</evidence>
<feature type="region of interest" description="Disordered" evidence="2">
    <location>
        <begin position="27"/>
        <end position="63"/>
    </location>
</feature>
<dbReference type="GO" id="GO:0003700">
    <property type="term" value="F:DNA-binding transcription factor activity"/>
    <property type="evidence" value="ECO:0007669"/>
    <property type="project" value="InterPro"/>
</dbReference>
<dbReference type="InterPro" id="IPR046347">
    <property type="entry name" value="bZIP_sf"/>
</dbReference>
<feature type="compositionally biased region" description="Polar residues" evidence="2">
    <location>
        <begin position="53"/>
        <end position="63"/>
    </location>
</feature>
<sequence length="364" mass="36861">MASFEQQQAGSWLALSSSGCTTGSPVLPASNSSLGTSEGAGIGRLQAGPPYNLNANSPMDDSSTHFLAGDDECTNARRACLMNGSVTNSGSGGGLFSGLVQHQPTNGGSTTLTGAAADFGGYFGGCGSGDIAMALPLLSLSPSAAAGGAMAAADISGGSESGAGAGTAAAGGWPPPLLTPKRSKRRLLQSAGDQSSGDPDTPRSNGSAKARSGSGGAAAAAGGVDNTQRNREAQQRFRQRQRDAVMALESRVMQLDGEAESLQRAKRMVEAHNECLLRQLREAEVAAAAAAERVAAQSAHIAAQAEQIAAQTKQMAALTAVTTTLQAQVQAAQQQVAAQMDVQAAVMREQPYGTQMVVTIKKRG</sequence>
<dbReference type="RefSeq" id="XP_042917093.1">
    <property type="nucleotide sequence ID" value="XM_043070419.1"/>
</dbReference>